<dbReference type="OrthoDB" id="8447133at2"/>
<proteinExistence type="predicted"/>
<accession>A0A1G7U0R0</accession>
<evidence type="ECO:0000256" key="1">
    <source>
        <dbReference type="SAM" id="MobiDB-lite"/>
    </source>
</evidence>
<evidence type="ECO:0000256" key="2">
    <source>
        <dbReference type="SAM" id="SignalP"/>
    </source>
</evidence>
<feature type="signal peptide" evidence="2">
    <location>
        <begin position="1"/>
        <end position="17"/>
    </location>
</feature>
<keyword evidence="2" id="KW-0732">Signal</keyword>
<name>A0A1G7U0R0_9PROT</name>
<feature type="compositionally biased region" description="Polar residues" evidence="1">
    <location>
        <begin position="143"/>
        <end position="154"/>
    </location>
</feature>
<gene>
    <name evidence="3" type="ORF">SAMN05216241_11114</name>
</gene>
<sequence length="196" mass="20937">MTAIRAALASLMVLALAACTMNPPSGDFPVPRYTDEPPVRLDVADIRVEQRYQPPMEAPNVEHEAPVSPADAAKQWVQDRLRAAGTQGSATVVISQAAIVREKLETKEGISGFFTSEPAVRYTGDLEIAVKMRRPNRDGSVRITASRSTATQEGASPHERDSALHGLVTKLMDDAGAQLAETLKANTGGFVVSGAR</sequence>
<evidence type="ECO:0000313" key="3">
    <source>
        <dbReference type="EMBL" id="SDG40629.1"/>
    </source>
</evidence>
<dbReference type="Proteomes" id="UP000199415">
    <property type="component" value="Unassembled WGS sequence"/>
</dbReference>
<dbReference type="AlphaFoldDB" id="A0A1G7U0R0"/>
<dbReference type="EMBL" id="FNCE01000011">
    <property type="protein sequence ID" value="SDG40629.1"/>
    <property type="molecule type" value="Genomic_DNA"/>
</dbReference>
<feature type="chain" id="PRO_5011591743" description="Lipoprotein" evidence="2">
    <location>
        <begin position="18"/>
        <end position="196"/>
    </location>
</feature>
<dbReference type="STRING" id="1082479.SAMN05216241_11114"/>
<feature type="region of interest" description="Disordered" evidence="1">
    <location>
        <begin position="138"/>
        <end position="160"/>
    </location>
</feature>
<reference evidence="3 4" key="1">
    <citation type="submission" date="2016-10" db="EMBL/GenBank/DDBJ databases">
        <authorList>
            <person name="de Groot N.N."/>
        </authorList>
    </citation>
    <scope>NUCLEOTIDE SEQUENCE [LARGE SCALE GENOMIC DNA]</scope>
    <source>
        <strain evidence="3 4">DSM 25584</strain>
    </source>
</reference>
<protein>
    <recommendedName>
        <fullName evidence="5">Lipoprotein</fullName>
    </recommendedName>
</protein>
<evidence type="ECO:0008006" key="5">
    <source>
        <dbReference type="Google" id="ProtNLM"/>
    </source>
</evidence>
<dbReference type="RefSeq" id="WP_090021336.1">
    <property type="nucleotide sequence ID" value="NZ_FNCE01000011.1"/>
</dbReference>
<evidence type="ECO:0000313" key="4">
    <source>
        <dbReference type="Proteomes" id="UP000199415"/>
    </source>
</evidence>
<dbReference type="PROSITE" id="PS51257">
    <property type="entry name" value="PROKAR_LIPOPROTEIN"/>
    <property type="match status" value="1"/>
</dbReference>
<keyword evidence="4" id="KW-1185">Reference proteome</keyword>
<organism evidence="3 4">
    <name type="scientific">Limimonas halophila</name>
    <dbReference type="NCBI Taxonomy" id="1082479"/>
    <lineage>
        <taxon>Bacteria</taxon>
        <taxon>Pseudomonadati</taxon>
        <taxon>Pseudomonadota</taxon>
        <taxon>Alphaproteobacteria</taxon>
        <taxon>Rhodospirillales</taxon>
        <taxon>Rhodovibrionaceae</taxon>
        <taxon>Limimonas</taxon>
    </lineage>
</organism>